<proteinExistence type="predicted"/>
<dbReference type="AlphaFoldDB" id="A0A0C1MK78"/>
<evidence type="ECO:0000256" key="6">
    <source>
        <dbReference type="PROSITE-ProRule" id="PRU00169"/>
    </source>
</evidence>
<dbReference type="EMBL" id="JWIC01000005">
    <property type="protein sequence ID" value="KID57454.1"/>
    <property type="molecule type" value="Genomic_DNA"/>
</dbReference>
<dbReference type="Proteomes" id="UP000031327">
    <property type="component" value="Unassembled WGS sequence"/>
</dbReference>
<name>A0A0C1MK78_9GAMM</name>
<dbReference type="Gene3D" id="3.40.50.2300">
    <property type="match status" value="1"/>
</dbReference>
<dbReference type="GO" id="GO:0005829">
    <property type="term" value="C:cytosol"/>
    <property type="evidence" value="ECO:0007669"/>
    <property type="project" value="TreeGrafter"/>
</dbReference>
<dbReference type="GO" id="GO:0000156">
    <property type="term" value="F:phosphorelay response regulator activity"/>
    <property type="evidence" value="ECO:0007669"/>
    <property type="project" value="TreeGrafter"/>
</dbReference>
<accession>A0A0C1MK78</accession>
<sequence>MADKAKVLIVDDEQAVRDMITAALKPFFVCEQADSATQAYDILEHFTPQVVLMDISMPGIDGLAACEKIKTELSPTNCAVFLVSGYNNLDMRLRAFDVGADDFIAKPFQMKELITKVQKVSEFIQSQTILKASEQESITLALSSMQQASHYSLVMQFFKLLNQCRNQKQVVNQFFSTMKQLGMLSSIMINQETMQFYGPNETQISPIEQNIFELLCTKGRLHHFGRRLIVNEKNVSFLIKNMPESPEESGAIQDISVAIIEGVESKLLDLARQQAIEQIVLDITSGISSLQNISDEYKSLILDVTNDLNHQISSSFHILDLTEEQELFIANLIAKEAKKLSALEPKMDLLKSNLTNVIEQTDKYFAMEKTSLPEADTNIDFSTNKPELF</sequence>
<feature type="modified residue" description="4-aspartylphosphate" evidence="6">
    <location>
        <position position="54"/>
    </location>
</feature>
<organism evidence="8 9">
    <name type="scientific">Pseudoalteromonas luteoviolacea</name>
    <dbReference type="NCBI Taxonomy" id="43657"/>
    <lineage>
        <taxon>Bacteria</taxon>
        <taxon>Pseudomonadati</taxon>
        <taxon>Pseudomonadota</taxon>
        <taxon>Gammaproteobacteria</taxon>
        <taxon>Alteromonadales</taxon>
        <taxon>Pseudoalteromonadaceae</taxon>
        <taxon>Pseudoalteromonas</taxon>
    </lineage>
</organism>
<keyword evidence="4" id="KW-0238">DNA-binding</keyword>
<dbReference type="InterPro" id="IPR039420">
    <property type="entry name" value="WalR-like"/>
</dbReference>
<dbReference type="CDD" id="cd00156">
    <property type="entry name" value="REC"/>
    <property type="match status" value="1"/>
</dbReference>
<protein>
    <recommendedName>
        <fullName evidence="7">Response regulatory domain-containing protein</fullName>
    </recommendedName>
</protein>
<keyword evidence="1 6" id="KW-0597">Phosphoprotein</keyword>
<evidence type="ECO:0000256" key="2">
    <source>
        <dbReference type="ARBA" id="ARBA00023012"/>
    </source>
</evidence>
<dbReference type="RefSeq" id="WP_039609225.1">
    <property type="nucleotide sequence ID" value="NZ_JWIC01000005.1"/>
</dbReference>
<dbReference type="Pfam" id="PF00072">
    <property type="entry name" value="Response_reg"/>
    <property type="match status" value="1"/>
</dbReference>
<evidence type="ECO:0000259" key="7">
    <source>
        <dbReference type="PROSITE" id="PS50110"/>
    </source>
</evidence>
<evidence type="ECO:0000313" key="8">
    <source>
        <dbReference type="EMBL" id="KID57454.1"/>
    </source>
</evidence>
<keyword evidence="5" id="KW-0804">Transcription</keyword>
<dbReference type="GO" id="GO:0032993">
    <property type="term" value="C:protein-DNA complex"/>
    <property type="evidence" value="ECO:0007669"/>
    <property type="project" value="TreeGrafter"/>
</dbReference>
<evidence type="ECO:0000256" key="4">
    <source>
        <dbReference type="ARBA" id="ARBA00023125"/>
    </source>
</evidence>
<gene>
    <name evidence="8" type="ORF">JF50_09640</name>
</gene>
<reference evidence="8 9" key="1">
    <citation type="submission" date="2014-12" db="EMBL/GenBank/DDBJ databases">
        <title>Draft Genome Sequence of Pseudoalteromonas luteoviolacea HI1.</title>
        <authorList>
            <person name="Asahina A.Y."/>
            <person name="Hadfield M.G."/>
        </authorList>
    </citation>
    <scope>NUCLEOTIDE SEQUENCE [LARGE SCALE GENOMIC DNA]</scope>
    <source>
        <strain evidence="8 9">HI1</strain>
    </source>
</reference>
<dbReference type="GO" id="GO:0000976">
    <property type="term" value="F:transcription cis-regulatory region binding"/>
    <property type="evidence" value="ECO:0007669"/>
    <property type="project" value="TreeGrafter"/>
</dbReference>
<feature type="domain" description="Response regulatory" evidence="7">
    <location>
        <begin position="6"/>
        <end position="121"/>
    </location>
</feature>
<dbReference type="PROSITE" id="PS50110">
    <property type="entry name" value="RESPONSE_REGULATORY"/>
    <property type="match status" value="1"/>
</dbReference>
<evidence type="ECO:0000256" key="5">
    <source>
        <dbReference type="ARBA" id="ARBA00023163"/>
    </source>
</evidence>
<evidence type="ECO:0000256" key="3">
    <source>
        <dbReference type="ARBA" id="ARBA00023015"/>
    </source>
</evidence>
<dbReference type="SMART" id="SM00448">
    <property type="entry name" value="REC"/>
    <property type="match status" value="1"/>
</dbReference>
<dbReference type="SUPFAM" id="SSF52172">
    <property type="entry name" value="CheY-like"/>
    <property type="match status" value="1"/>
</dbReference>
<dbReference type="InterPro" id="IPR001789">
    <property type="entry name" value="Sig_transdc_resp-reg_receiver"/>
</dbReference>
<dbReference type="PANTHER" id="PTHR48111">
    <property type="entry name" value="REGULATOR OF RPOS"/>
    <property type="match status" value="1"/>
</dbReference>
<keyword evidence="2" id="KW-0902">Two-component regulatory system</keyword>
<dbReference type="OrthoDB" id="5696993at2"/>
<evidence type="ECO:0000313" key="9">
    <source>
        <dbReference type="Proteomes" id="UP000031327"/>
    </source>
</evidence>
<keyword evidence="3" id="KW-0805">Transcription regulation</keyword>
<dbReference type="InterPro" id="IPR011006">
    <property type="entry name" value="CheY-like_superfamily"/>
</dbReference>
<comment type="caution">
    <text evidence="8">The sequence shown here is derived from an EMBL/GenBank/DDBJ whole genome shotgun (WGS) entry which is preliminary data.</text>
</comment>
<dbReference type="GO" id="GO:0006355">
    <property type="term" value="P:regulation of DNA-templated transcription"/>
    <property type="evidence" value="ECO:0007669"/>
    <property type="project" value="TreeGrafter"/>
</dbReference>
<evidence type="ECO:0000256" key="1">
    <source>
        <dbReference type="ARBA" id="ARBA00022553"/>
    </source>
</evidence>
<dbReference type="PANTHER" id="PTHR48111:SF1">
    <property type="entry name" value="TWO-COMPONENT RESPONSE REGULATOR ORR33"/>
    <property type="match status" value="1"/>
</dbReference>